<evidence type="ECO:0000256" key="11">
    <source>
        <dbReference type="SAM" id="MobiDB-lite"/>
    </source>
</evidence>
<feature type="compositionally biased region" description="Low complexity" evidence="11">
    <location>
        <begin position="148"/>
        <end position="163"/>
    </location>
</feature>
<evidence type="ECO:0000313" key="13">
    <source>
        <dbReference type="Proteomes" id="UP001214628"/>
    </source>
</evidence>
<evidence type="ECO:0000256" key="7">
    <source>
        <dbReference type="ARBA" id="ARBA00023159"/>
    </source>
</evidence>
<keyword evidence="6" id="KW-0805">Transcription regulation</keyword>
<evidence type="ECO:0000256" key="8">
    <source>
        <dbReference type="ARBA" id="ARBA00023163"/>
    </source>
</evidence>
<evidence type="ECO:0000256" key="2">
    <source>
        <dbReference type="ARBA" id="ARBA00022723"/>
    </source>
</evidence>
<dbReference type="GO" id="GO:0006357">
    <property type="term" value="P:regulation of transcription by RNA polymerase II"/>
    <property type="evidence" value="ECO:0007669"/>
    <property type="project" value="TreeGrafter"/>
</dbReference>
<dbReference type="InterPro" id="IPR013246">
    <property type="entry name" value="SAGA_su_Sgf11"/>
</dbReference>
<proteinExistence type="inferred from homology"/>
<comment type="subcellular location">
    <subcellularLocation>
        <location evidence="1 10">Nucleus</location>
    </subcellularLocation>
</comment>
<dbReference type="AlphaFoldDB" id="A0AAF0FG64"/>
<comment type="similarity">
    <text evidence="10">Belongs to the SGF11 family.</text>
</comment>
<evidence type="ECO:0000256" key="1">
    <source>
        <dbReference type="ARBA" id="ARBA00004123"/>
    </source>
</evidence>
<keyword evidence="13" id="KW-1185">Reference proteome</keyword>
<evidence type="ECO:0000256" key="4">
    <source>
        <dbReference type="ARBA" id="ARBA00022833"/>
    </source>
</evidence>
<dbReference type="Proteomes" id="UP001214628">
    <property type="component" value="Chromosome 3"/>
</dbReference>
<keyword evidence="3" id="KW-0863">Zinc-finger</keyword>
<feature type="compositionally biased region" description="Acidic residues" evidence="11">
    <location>
        <begin position="254"/>
        <end position="263"/>
    </location>
</feature>
<dbReference type="EMBL" id="CP118377">
    <property type="protein sequence ID" value="WFD44003.1"/>
    <property type="molecule type" value="Genomic_DNA"/>
</dbReference>
<organism evidence="12 13">
    <name type="scientific">Malassezia psittaci</name>
    <dbReference type="NCBI Taxonomy" id="1821823"/>
    <lineage>
        <taxon>Eukaryota</taxon>
        <taxon>Fungi</taxon>
        <taxon>Dikarya</taxon>
        <taxon>Basidiomycota</taxon>
        <taxon>Ustilaginomycotina</taxon>
        <taxon>Malasseziomycetes</taxon>
        <taxon>Malasseziales</taxon>
        <taxon>Malasseziaceae</taxon>
        <taxon>Malassezia</taxon>
    </lineage>
</organism>
<keyword evidence="7 10" id="KW-0010">Activator</keyword>
<keyword evidence="9" id="KW-0539">Nucleus</keyword>
<feature type="compositionally biased region" description="Polar residues" evidence="11">
    <location>
        <begin position="233"/>
        <end position="246"/>
    </location>
</feature>
<feature type="region of interest" description="Disordered" evidence="11">
    <location>
        <begin position="148"/>
        <end position="336"/>
    </location>
</feature>
<evidence type="ECO:0000256" key="9">
    <source>
        <dbReference type="ARBA" id="ARBA00023242"/>
    </source>
</evidence>
<keyword evidence="2" id="KW-0479">Metal-binding</keyword>
<evidence type="ECO:0000256" key="3">
    <source>
        <dbReference type="ARBA" id="ARBA00022771"/>
    </source>
</evidence>
<dbReference type="PANTHER" id="PTHR46367:SF1">
    <property type="entry name" value="ATAXIN-7-LIKE PROTEIN 3"/>
    <property type="match status" value="1"/>
</dbReference>
<evidence type="ECO:0000313" key="12">
    <source>
        <dbReference type="EMBL" id="WFD44003.1"/>
    </source>
</evidence>
<dbReference type="PANTHER" id="PTHR46367">
    <property type="entry name" value="ATAXIN-7-LIKE PROTEIN 3"/>
    <property type="match status" value="1"/>
</dbReference>
<keyword evidence="8" id="KW-0804">Transcription</keyword>
<dbReference type="GO" id="GO:0008270">
    <property type="term" value="F:zinc ion binding"/>
    <property type="evidence" value="ECO:0007669"/>
    <property type="project" value="UniProtKB-KW"/>
</dbReference>
<dbReference type="GO" id="GO:0003713">
    <property type="term" value="F:transcription coactivator activity"/>
    <property type="evidence" value="ECO:0007669"/>
    <property type="project" value="TreeGrafter"/>
</dbReference>
<dbReference type="InterPro" id="IPR051078">
    <property type="entry name" value="SGF11"/>
</dbReference>
<feature type="compositionally biased region" description="Low complexity" evidence="11">
    <location>
        <begin position="264"/>
        <end position="284"/>
    </location>
</feature>
<keyword evidence="5" id="KW-0156">Chromatin regulator</keyword>
<evidence type="ECO:0000256" key="10">
    <source>
        <dbReference type="RuleBase" id="RU261113"/>
    </source>
</evidence>
<name>A0AAF0FG64_9BASI</name>
<keyword evidence="4" id="KW-0862">Zinc</keyword>
<reference evidence="12" key="1">
    <citation type="submission" date="2023-02" db="EMBL/GenBank/DDBJ databases">
        <title>Mating type loci evolution in Malassezia.</title>
        <authorList>
            <person name="Coelho M.A."/>
        </authorList>
    </citation>
    <scope>NUCLEOTIDE SEQUENCE</scope>
    <source>
        <strain evidence="12">CBS 14136</strain>
    </source>
</reference>
<protein>
    <recommendedName>
        <fullName evidence="10">SAGA-associated factor 11</fullName>
    </recommendedName>
</protein>
<dbReference type="GO" id="GO:0000124">
    <property type="term" value="C:SAGA complex"/>
    <property type="evidence" value="ECO:0007669"/>
    <property type="project" value="TreeGrafter"/>
</dbReference>
<dbReference type="Gene3D" id="3.30.160.60">
    <property type="entry name" value="Classic Zinc Finger"/>
    <property type="match status" value="1"/>
</dbReference>
<evidence type="ECO:0000256" key="5">
    <source>
        <dbReference type="ARBA" id="ARBA00022853"/>
    </source>
</evidence>
<accession>A0AAF0FG64</accession>
<feature type="compositionally biased region" description="Polar residues" evidence="11">
    <location>
        <begin position="189"/>
        <end position="219"/>
    </location>
</feature>
<dbReference type="GO" id="GO:0006325">
    <property type="term" value="P:chromatin organization"/>
    <property type="evidence" value="ECO:0007669"/>
    <property type="project" value="UniProtKB-KW"/>
</dbReference>
<feature type="compositionally biased region" description="Acidic residues" evidence="11">
    <location>
        <begin position="287"/>
        <end position="336"/>
    </location>
</feature>
<dbReference type="GO" id="GO:0071819">
    <property type="term" value="C:DUBm complex"/>
    <property type="evidence" value="ECO:0007669"/>
    <property type="project" value="TreeGrafter"/>
</dbReference>
<sequence>MPARLLFGRDDITVRTNHSGGIRKRQSMDAKALFASRLFSSLLNEIVVDTALETHQRVKLHNKKCSHCGENCSKRVTSDSLSQANGPKQDYYSNNPLFECLVCSRQVSSNRYATHLEKCMGMGMKMSRKSSSRNAKAASNAMNARLLNTASVPNSPSSSAASLPRKRGASPDSQRSNAQEKLGKRERTSTPASSIAQESPTLAHSTLPASQIQTPSKSTAHSREEPKARSKLHQNTIANGAASSEPGTLGDRAEELEMSDDPDFPSGFSVSSNSDDSDANAGLSEGDPNEANDDVNDTMEFDLDEVDDDSDNENTMEVDIDAELEDSDDNDQEDLL</sequence>
<evidence type="ECO:0000256" key="6">
    <source>
        <dbReference type="ARBA" id="ARBA00023015"/>
    </source>
</evidence>
<gene>
    <name evidence="12" type="ORF">MPSI1_002668</name>
</gene>
<dbReference type="Pfam" id="PF08209">
    <property type="entry name" value="Sgf11"/>
    <property type="match status" value="1"/>
</dbReference>